<feature type="transmembrane region" description="Helical" evidence="1">
    <location>
        <begin position="99"/>
        <end position="116"/>
    </location>
</feature>
<feature type="transmembrane region" description="Helical" evidence="1">
    <location>
        <begin position="30"/>
        <end position="51"/>
    </location>
</feature>
<geneLocation type="plasmid" evidence="2 3">
    <name>unnamed2</name>
</geneLocation>
<sequence>MIMHLAAALGTVSAKEEAPTSVASVITPSITLVLIGLALAALAGLGAGILHRGDFLPITPPLAPQRHSTPASAIRGANTALASAPPLLAALIAENHEHTVLVLLLAAIAGTGYALVHRSDNTSTRAAIWHGWTGFLAVTTLGQLITITLAIA</sequence>
<protein>
    <submittedName>
        <fullName evidence="2">Uncharacterized protein</fullName>
    </submittedName>
</protein>
<proteinExistence type="predicted"/>
<keyword evidence="1" id="KW-0472">Membrane</keyword>
<gene>
    <name evidence="2" type="ORF">HUT09_37190</name>
</gene>
<dbReference type="RefSeq" id="WP_176146008.1">
    <property type="nucleotide sequence ID" value="NZ_CP054928.1"/>
</dbReference>
<reference evidence="2 3" key="1">
    <citation type="submission" date="2020-06" db="EMBL/GenBank/DDBJ databases">
        <title>Genome mining for natural products.</title>
        <authorList>
            <person name="Zhang B."/>
            <person name="Shi J."/>
            <person name="Ge H."/>
        </authorList>
    </citation>
    <scope>NUCLEOTIDE SEQUENCE [LARGE SCALE GENOMIC DNA]</scope>
    <source>
        <strain evidence="2 3">NA06532</strain>
        <plasmid evidence="2 3">unnamed2</plasmid>
    </source>
</reference>
<accession>A0A7H8N130</accession>
<keyword evidence="1" id="KW-1133">Transmembrane helix</keyword>
<keyword evidence="1" id="KW-0812">Transmembrane</keyword>
<dbReference type="Proteomes" id="UP000509345">
    <property type="component" value="Plasmid unnamed2"/>
</dbReference>
<evidence type="ECO:0000313" key="3">
    <source>
        <dbReference type="Proteomes" id="UP000509345"/>
    </source>
</evidence>
<feature type="transmembrane region" description="Helical" evidence="1">
    <location>
        <begin position="128"/>
        <end position="151"/>
    </location>
</feature>
<evidence type="ECO:0000313" key="2">
    <source>
        <dbReference type="EMBL" id="QKW48170.1"/>
    </source>
</evidence>
<keyword evidence="2" id="KW-0614">Plasmid</keyword>
<name>A0A7H8N130_STRMI</name>
<dbReference type="GeneID" id="87636890"/>
<organism evidence="2 3">
    <name type="scientific">Streptomyces microflavus</name>
    <name type="common">Streptomyces lipmanii</name>
    <dbReference type="NCBI Taxonomy" id="1919"/>
    <lineage>
        <taxon>Bacteria</taxon>
        <taxon>Bacillati</taxon>
        <taxon>Actinomycetota</taxon>
        <taxon>Actinomycetes</taxon>
        <taxon>Kitasatosporales</taxon>
        <taxon>Streptomycetaceae</taxon>
        <taxon>Streptomyces</taxon>
    </lineage>
</organism>
<dbReference type="AlphaFoldDB" id="A0A7H8N130"/>
<evidence type="ECO:0000256" key="1">
    <source>
        <dbReference type="SAM" id="Phobius"/>
    </source>
</evidence>
<dbReference type="EMBL" id="CP054928">
    <property type="protein sequence ID" value="QKW48170.1"/>
    <property type="molecule type" value="Genomic_DNA"/>
</dbReference>